<dbReference type="InterPro" id="IPR042219">
    <property type="entry name" value="AAA_lid_11_sf"/>
</dbReference>
<evidence type="ECO:0000256" key="1">
    <source>
        <dbReference type="SAM" id="MobiDB-lite"/>
    </source>
</evidence>
<dbReference type="GO" id="GO:0007018">
    <property type="term" value="P:microtubule-based movement"/>
    <property type="evidence" value="ECO:0007669"/>
    <property type="project" value="InterPro"/>
</dbReference>
<dbReference type="GO" id="GO:0045505">
    <property type="term" value="F:dynein intermediate chain binding"/>
    <property type="evidence" value="ECO:0007669"/>
    <property type="project" value="InterPro"/>
</dbReference>
<dbReference type="VEuPathDB" id="ToxoDB:CSUI_007853"/>
<sequence length="449" mass="49722">ANLRKSILDTSQEDLDIFGPCTDESHGKGGSASHPNGAGRADAWTRIRFSLQFFHAIVQERRSFGPLGWNVGYHFSDSDLEASIALLRSLFAKYERPEDFDFVPLQYLVGNVNYGGRITDDWDRRCLENLLALYVSPEVVLEVDSLSHLGIERIRSAGTIEALMRYVDLLPGTGEDQPEIFGLHPNALLRLRQEGGNALIQAVLSVSSRETTSSSRESSEGDQALQFASLMKQKLPSPIRCKGGILSFTMEESRASPAHPTPNISRRGAGEDKSLKSTTPTPGESSKGRSGAAAGEDSRLQEGERGVHKKPDSLAIFLSQEAERFNALIQFISDSLHKFELAVKGLTAPTPEHDDMHTAILNNQVPSQWANQAYPSLKPLGSWYEDLLQRVDTLRRWADSEKPPNAFWLPGFFFPQGFLTSVLQNYARKTSVPIDGIGFNFYVMPVSRP</sequence>
<dbReference type="GO" id="GO:0051959">
    <property type="term" value="F:dynein light intermediate chain binding"/>
    <property type="evidence" value="ECO:0007669"/>
    <property type="project" value="InterPro"/>
</dbReference>
<dbReference type="GO" id="GO:0030286">
    <property type="term" value="C:dynein complex"/>
    <property type="evidence" value="ECO:0007669"/>
    <property type="project" value="InterPro"/>
</dbReference>
<feature type="domain" description="Dynein heavy chain AAA lid" evidence="2">
    <location>
        <begin position="44"/>
        <end position="187"/>
    </location>
</feature>
<feature type="domain" description="Dynein heavy chain C-terminal" evidence="3">
    <location>
        <begin position="196"/>
        <end position="445"/>
    </location>
</feature>
<dbReference type="InterPro" id="IPR041658">
    <property type="entry name" value="AAA_lid_11"/>
</dbReference>
<dbReference type="AlphaFoldDB" id="A0A2C6KPK5"/>
<comment type="caution">
    <text evidence="4">The sequence shown here is derived from an EMBL/GenBank/DDBJ whole genome shotgun (WGS) entry which is preliminary data.</text>
</comment>
<gene>
    <name evidence="4" type="ORF">CSUI_007853</name>
</gene>
<keyword evidence="5" id="KW-1185">Reference proteome</keyword>
<dbReference type="InterPro" id="IPR026983">
    <property type="entry name" value="DHC"/>
</dbReference>
<dbReference type="Pfam" id="PF18198">
    <property type="entry name" value="AAA_lid_11"/>
    <property type="match status" value="1"/>
</dbReference>
<accession>A0A2C6KPK5</accession>
<feature type="non-terminal residue" evidence="4">
    <location>
        <position position="1"/>
    </location>
</feature>
<proteinExistence type="predicted"/>
<reference evidence="4 5" key="1">
    <citation type="journal article" date="2017" name="Int. J. Parasitol.">
        <title>The genome of the protozoan parasite Cystoisospora suis and a reverse vaccinology approach to identify vaccine candidates.</title>
        <authorList>
            <person name="Palmieri N."/>
            <person name="Shrestha A."/>
            <person name="Ruttkowski B."/>
            <person name="Beck T."/>
            <person name="Vogl C."/>
            <person name="Tomley F."/>
            <person name="Blake D.P."/>
            <person name="Joachim A."/>
        </authorList>
    </citation>
    <scope>NUCLEOTIDE SEQUENCE [LARGE SCALE GENOMIC DNA]</scope>
    <source>
        <strain evidence="4 5">Wien I</strain>
    </source>
</reference>
<evidence type="ECO:0000313" key="5">
    <source>
        <dbReference type="Proteomes" id="UP000221165"/>
    </source>
</evidence>
<feature type="compositionally biased region" description="Basic and acidic residues" evidence="1">
    <location>
        <begin position="296"/>
        <end position="307"/>
    </location>
</feature>
<dbReference type="GeneID" id="94431207"/>
<feature type="non-terminal residue" evidence="4">
    <location>
        <position position="449"/>
    </location>
</feature>
<dbReference type="PANTHER" id="PTHR22878:SF68">
    <property type="entry name" value="DYNEIN HEAVY CHAIN 6, AXONEMAL-LIKE"/>
    <property type="match status" value="1"/>
</dbReference>
<feature type="region of interest" description="Disordered" evidence="1">
    <location>
        <begin position="251"/>
        <end position="307"/>
    </location>
</feature>
<dbReference type="Gene3D" id="1.20.1270.280">
    <property type="match status" value="1"/>
</dbReference>
<dbReference type="RefSeq" id="XP_067920031.1">
    <property type="nucleotide sequence ID" value="XM_068067996.1"/>
</dbReference>
<organism evidence="4 5">
    <name type="scientific">Cystoisospora suis</name>
    <dbReference type="NCBI Taxonomy" id="483139"/>
    <lineage>
        <taxon>Eukaryota</taxon>
        <taxon>Sar</taxon>
        <taxon>Alveolata</taxon>
        <taxon>Apicomplexa</taxon>
        <taxon>Conoidasida</taxon>
        <taxon>Coccidia</taxon>
        <taxon>Eucoccidiorida</taxon>
        <taxon>Eimeriorina</taxon>
        <taxon>Sarcocystidae</taxon>
        <taxon>Cystoisospora</taxon>
    </lineage>
</organism>
<evidence type="ECO:0000259" key="2">
    <source>
        <dbReference type="Pfam" id="PF18198"/>
    </source>
</evidence>
<dbReference type="Proteomes" id="UP000221165">
    <property type="component" value="Unassembled WGS sequence"/>
</dbReference>
<name>A0A2C6KPK5_9APIC</name>
<dbReference type="EMBL" id="MIGC01004217">
    <property type="protein sequence ID" value="PHJ18323.1"/>
    <property type="molecule type" value="Genomic_DNA"/>
</dbReference>
<dbReference type="InterPro" id="IPR041228">
    <property type="entry name" value="Dynein_C"/>
</dbReference>
<protein>
    <submittedName>
        <fullName evidence="4">Atpase family associated with various cellular activities domain-containing protein</fullName>
    </submittedName>
</protein>
<dbReference type="Gene3D" id="1.10.8.720">
    <property type="entry name" value="Region D6 of dynein motor"/>
    <property type="match status" value="1"/>
</dbReference>
<dbReference type="Pfam" id="PF18199">
    <property type="entry name" value="Dynein_C"/>
    <property type="match status" value="1"/>
</dbReference>
<evidence type="ECO:0000259" key="3">
    <source>
        <dbReference type="Pfam" id="PF18199"/>
    </source>
</evidence>
<evidence type="ECO:0000313" key="4">
    <source>
        <dbReference type="EMBL" id="PHJ18323.1"/>
    </source>
</evidence>
<dbReference type="OrthoDB" id="424310at2759"/>
<dbReference type="PANTHER" id="PTHR22878">
    <property type="entry name" value="DYNEIN HEAVY CHAIN 6, AXONEMAL-LIKE-RELATED"/>
    <property type="match status" value="1"/>
</dbReference>